<protein>
    <submittedName>
        <fullName evidence="1">Uncharacterized protein</fullName>
    </submittedName>
</protein>
<dbReference type="OrthoDB" id="10418333at2759"/>
<dbReference type="Proteomes" id="UP000054721">
    <property type="component" value="Unassembled WGS sequence"/>
</dbReference>
<dbReference type="AlphaFoldDB" id="A0A0V1L795"/>
<comment type="caution">
    <text evidence="1">The sequence shown here is derived from an EMBL/GenBank/DDBJ whole genome shotgun (WGS) entry which is preliminary data.</text>
</comment>
<proteinExistence type="predicted"/>
<accession>A0A0V1L795</accession>
<dbReference type="EMBL" id="JYDW01000128">
    <property type="protein sequence ID" value="KRZ54862.1"/>
    <property type="molecule type" value="Genomic_DNA"/>
</dbReference>
<organism evidence="1 2">
    <name type="scientific">Trichinella nativa</name>
    <dbReference type="NCBI Taxonomy" id="6335"/>
    <lineage>
        <taxon>Eukaryota</taxon>
        <taxon>Metazoa</taxon>
        <taxon>Ecdysozoa</taxon>
        <taxon>Nematoda</taxon>
        <taxon>Enoplea</taxon>
        <taxon>Dorylaimia</taxon>
        <taxon>Trichinellida</taxon>
        <taxon>Trichinellidae</taxon>
        <taxon>Trichinella</taxon>
    </lineage>
</organism>
<gene>
    <name evidence="1" type="ORF">T02_7774</name>
</gene>
<keyword evidence="2" id="KW-1185">Reference proteome</keyword>
<evidence type="ECO:0000313" key="2">
    <source>
        <dbReference type="Proteomes" id="UP000054721"/>
    </source>
</evidence>
<name>A0A0V1L795_9BILA</name>
<sequence length="94" mass="10842">MEPIIAENCDNFSLFTNPKLRAKYPTARLWKCYKNEHNPHNEHITIRQPPLQKAHFQVAKSLTLSEVANVQSRIVVGSVFSIFCDSIVRMKSRT</sequence>
<evidence type="ECO:0000313" key="1">
    <source>
        <dbReference type="EMBL" id="KRZ54862.1"/>
    </source>
</evidence>
<reference evidence="1 2" key="1">
    <citation type="submission" date="2015-05" db="EMBL/GenBank/DDBJ databases">
        <title>Evolution of Trichinella species and genotypes.</title>
        <authorList>
            <person name="Korhonen P.K."/>
            <person name="Edoardo P."/>
            <person name="Giuseppe L.R."/>
            <person name="Gasser R.B."/>
        </authorList>
    </citation>
    <scope>NUCLEOTIDE SEQUENCE [LARGE SCALE GENOMIC DNA]</scope>
    <source>
        <strain evidence="1">ISS10</strain>
    </source>
</reference>